<keyword evidence="5" id="KW-1185">Reference proteome</keyword>
<dbReference type="Pfam" id="PF09724">
    <property type="entry name" value="Dcc1"/>
    <property type="match status" value="1"/>
</dbReference>
<sequence>MTLERTIEDIDKVVLHAKLDPEDLMPQSQVLHFDSNPLDLTQLRLVEMEPTLAEGLIQGQILTFRGQDQDSLVLCTQDQTFDVKEAETSNSLLIMDRLEFPRPTALTEVKPRHVAQSSVLGVFHRYLELKPCQPRLKRLFDHMKQSPLASSSDLTSGSSLSQLLKCIQCSENELIQALAQVPTVQLEGRWFYLEPDFRMKLLMYFTNYVEMNAWDWDNVVREDILEMLTTFEPRNLLEQIFDYYFDSPGSKPGAFKMNRAKVARFHGEYLLESGSAFALADFQKMWQQSVPECLTTELTLLQDISLVDRESAPPLIKIFRERDLPENVQERLAILFREKEKWTVEEMTPFVEKLTSAKLNVNALLTKYARASKINGVKYFGAKHGK</sequence>
<keyword evidence="3" id="KW-0235">DNA replication</keyword>
<accession>A0A553PFD6</accession>
<evidence type="ECO:0000313" key="5">
    <source>
        <dbReference type="Proteomes" id="UP000318571"/>
    </source>
</evidence>
<dbReference type="GO" id="GO:0000785">
    <property type="term" value="C:chromatin"/>
    <property type="evidence" value="ECO:0007669"/>
    <property type="project" value="TreeGrafter"/>
</dbReference>
<evidence type="ECO:0000256" key="2">
    <source>
        <dbReference type="ARBA" id="ARBA00017682"/>
    </source>
</evidence>
<comment type="caution">
    <text evidence="4">The sequence shown here is derived from an EMBL/GenBank/DDBJ whole genome shotgun (WGS) entry which is preliminary data.</text>
</comment>
<evidence type="ECO:0000313" key="4">
    <source>
        <dbReference type="EMBL" id="TRY76408.1"/>
    </source>
</evidence>
<dbReference type="GO" id="GO:0034088">
    <property type="term" value="P:maintenance of mitotic sister chromatid cohesion"/>
    <property type="evidence" value="ECO:0007669"/>
    <property type="project" value="TreeGrafter"/>
</dbReference>
<protein>
    <recommendedName>
        <fullName evidence="2">Sister chromatid cohesion protein DCC1</fullName>
    </recommendedName>
</protein>
<dbReference type="PANTHER" id="PTHR13395:SF6">
    <property type="entry name" value="SISTER CHROMATID COHESION PROTEIN DCC1"/>
    <property type="match status" value="1"/>
</dbReference>
<dbReference type="STRING" id="6832.A0A553PFD6"/>
<dbReference type="GO" id="GO:0000775">
    <property type="term" value="C:chromosome, centromeric region"/>
    <property type="evidence" value="ECO:0007669"/>
    <property type="project" value="TreeGrafter"/>
</dbReference>
<dbReference type="EMBL" id="VCGU01000004">
    <property type="protein sequence ID" value="TRY76408.1"/>
    <property type="molecule type" value="Genomic_DNA"/>
</dbReference>
<dbReference type="InterPro" id="IPR019128">
    <property type="entry name" value="Dcc1"/>
</dbReference>
<name>A0A553PFD6_TIGCA</name>
<dbReference type="OrthoDB" id="5199543at2759"/>
<dbReference type="Proteomes" id="UP000318571">
    <property type="component" value="Chromosome 5"/>
</dbReference>
<dbReference type="GO" id="GO:0031390">
    <property type="term" value="C:Ctf18 RFC-like complex"/>
    <property type="evidence" value="ECO:0007669"/>
    <property type="project" value="InterPro"/>
</dbReference>
<dbReference type="OMA" id="DSESWPF"/>
<dbReference type="PANTHER" id="PTHR13395">
    <property type="entry name" value="SISTER CHROMATID COHESION PROTEIN DCC1-RELATED"/>
    <property type="match status" value="1"/>
</dbReference>
<evidence type="ECO:0000256" key="3">
    <source>
        <dbReference type="ARBA" id="ARBA00022705"/>
    </source>
</evidence>
<evidence type="ECO:0000256" key="1">
    <source>
        <dbReference type="ARBA" id="ARBA00007017"/>
    </source>
</evidence>
<proteinExistence type="inferred from homology"/>
<organism evidence="4 5">
    <name type="scientific">Tigriopus californicus</name>
    <name type="common">Marine copepod</name>
    <dbReference type="NCBI Taxonomy" id="6832"/>
    <lineage>
        <taxon>Eukaryota</taxon>
        <taxon>Metazoa</taxon>
        <taxon>Ecdysozoa</taxon>
        <taxon>Arthropoda</taxon>
        <taxon>Crustacea</taxon>
        <taxon>Multicrustacea</taxon>
        <taxon>Hexanauplia</taxon>
        <taxon>Copepoda</taxon>
        <taxon>Harpacticoida</taxon>
        <taxon>Harpacticidae</taxon>
        <taxon>Tigriopus</taxon>
    </lineage>
</organism>
<dbReference type="GO" id="GO:0006260">
    <property type="term" value="P:DNA replication"/>
    <property type="evidence" value="ECO:0007669"/>
    <property type="project" value="UniProtKB-KW"/>
</dbReference>
<comment type="similarity">
    <text evidence="1">Belongs to the DCC1 family.</text>
</comment>
<reference evidence="4 5" key="1">
    <citation type="journal article" date="2018" name="Nat. Ecol. Evol.">
        <title>Genomic signatures of mitonuclear coevolution across populations of Tigriopus californicus.</title>
        <authorList>
            <person name="Barreto F.S."/>
            <person name="Watson E.T."/>
            <person name="Lima T.G."/>
            <person name="Willett C.S."/>
            <person name="Edmands S."/>
            <person name="Li W."/>
            <person name="Burton R.S."/>
        </authorList>
    </citation>
    <scope>NUCLEOTIDE SEQUENCE [LARGE SCALE GENOMIC DNA]</scope>
    <source>
        <strain evidence="4 5">San Diego</strain>
    </source>
</reference>
<gene>
    <name evidence="4" type="ORF">TCAL_00031</name>
</gene>
<dbReference type="AlphaFoldDB" id="A0A553PFD6"/>